<evidence type="ECO:0000313" key="4">
    <source>
        <dbReference type="Proteomes" id="UP001648503"/>
    </source>
</evidence>
<gene>
    <name evidence="3" type="ORF">BASA50_008251</name>
</gene>
<keyword evidence="2" id="KW-0732">Signal</keyword>
<accession>A0ABQ8F7S0</accession>
<evidence type="ECO:0000256" key="2">
    <source>
        <dbReference type="SAM" id="SignalP"/>
    </source>
</evidence>
<feature type="compositionally biased region" description="Polar residues" evidence="1">
    <location>
        <begin position="56"/>
        <end position="70"/>
    </location>
</feature>
<feature type="compositionally biased region" description="Basic and acidic residues" evidence="1">
    <location>
        <begin position="140"/>
        <end position="155"/>
    </location>
</feature>
<proteinExistence type="predicted"/>
<feature type="chain" id="PRO_5045594415" evidence="2">
    <location>
        <begin position="21"/>
        <end position="484"/>
    </location>
</feature>
<feature type="compositionally biased region" description="Basic residues" evidence="1">
    <location>
        <begin position="475"/>
        <end position="484"/>
    </location>
</feature>
<keyword evidence="4" id="KW-1185">Reference proteome</keyword>
<sequence>MKTASILVISLLAIIGGAAPAPALDGDGLQLYKRQAPPESPIPALRSFLLAKLGKPNSNDGTKNVKTTVHNRPAGESGSLGEPNGEEDNGSDFKPMAPGKITTPEFNQQSNVKGARKRQAPPPPETDPPSDDDEDSNANDETKDVKDEPFNKPTEEVGSSKASQLFESLRKITSGFKPRSKLGKSEPKGNDDSGSDSDLGPDNSEPQPMTPGGVKALQSNRFIGQLEKTVLAMHTKKGGLSGAPQISESNVHPKPVDGKTSNPGDWMKGMKTKALTRLTKEGGSSGEAQGSKGDAHPKSDNVKIQKPNGFADELQRKMAARQARGGGSSEEPQSPEHDVDPNPKNSESNSGGVINGNDDSNSSSQQSKVVGAGVKVALPPPVSLSRKWDPSSKGPLPPVPLKTGGKPPNFDPNQSRSKPVTRSKHVIGSKPVVLQPKPKGQDADNTNTVKEQTERDPSTSHQQESSLGKTPPKPAPRRLLPKKE</sequence>
<protein>
    <submittedName>
        <fullName evidence="3">Uncharacterized protein</fullName>
    </submittedName>
</protein>
<name>A0ABQ8F7S0_9FUNG</name>
<feature type="compositionally biased region" description="Acidic residues" evidence="1">
    <location>
        <begin position="128"/>
        <end position="138"/>
    </location>
</feature>
<evidence type="ECO:0000313" key="3">
    <source>
        <dbReference type="EMBL" id="KAH6592105.1"/>
    </source>
</evidence>
<reference evidence="3 4" key="1">
    <citation type="submission" date="2021-02" db="EMBL/GenBank/DDBJ databases">
        <title>Variation within the Batrachochytrium salamandrivorans European outbreak.</title>
        <authorList>
            <person name="Kelly M."/>
            <person name="Pasmans F."/>
            <person name="Shea T.P."/>
            <person name="Munoz J.F."/>
            <person name="Carranza S."/>
            <person name="Cuomo C.A."/>
            <person name="Martel A."/>
        </authorList>
    </citation>
    <scope>NUCLEOTIDE SEQUENCE [LARGE SCALE GENOMIC DNA]</scope>
    <source>
        <strain evidence="3 4">AMFP18/2</strain>
    </source>
</reference>
<feature type="signal peptide" evidence="2">
    <location>
        <begin position="1"/>
        <end position="20"/>
    </location>
</feature>
<organism evidence="3 4">
    <name type="scientific">Batrachochytrium salamandrivorans</name>
    <dbReference type="NCBI Taxonomy" id="1357716"/>
    <lineage>
        <taxon>Eukaryota</taxon>
        <taxon>Fungi</taxon>
        <taxon>Fungi incertae sedis</taxon>
        <taxon>Chytridiomycota</taxon>
        <taxon>Chytridiomycota incertae sedis</taxon>
        <taxon>Chytridiomycetes</taxon>
        <taxon>Rhizophydiales</taxon>
        <taxon>Rhizophydiales incertae sedis</taxon>
        <taxon>Batrachochytrium</taxon>
    </lineage>
</organism>
<feature type="compositionally biased region" description="Basic and acidic residues" evidence="1">
    <location>
        <begin position="293"/>
        <end position="303"/>
    </location>
</feature>
<feature type="compositionally biased region" description="Low complexity" evidence="1">
    <location>
        <begin position="348"/>
        <end position="371"/>
    </location>
</feature>
<dbReference type="Proteomes" id="UP001648503">
    <property type="component" value="Unassembled WGS sequence"/>
</dbReference>
<dbReference type="EMBL" id="JAFCIX010000390">
    <property type="protein sequence ID" value="KAH6592105.1"/>
    <property type="molecule type" value="Genomic_DNA"/>
</dbReference>
<feature type="region of interest" description="Disordered" evidence="1">
    <location>
        <begin position="234"/>
        <end position="484"/>
    </location>
</feature>
<evidence type="ECO:0000256" key="1">
    <source>
        <dbReference type="SAM" id="MobiDB-lite"/>
    </source>
</evidence>
<comment type="caution">
    <text evidence="3">The sequence shown here is derived from an EMBL/GenBank/DDBJ whole genome shotgun (WGS) entry which is preliminary data.</text>
</comment>
<feature type="compositionally biased region" description="Polar residues" evidence="1">
    <location>
        <begin position="459"/>
        <end position="468"/>
    </location>
</feature>
<feature type="region of interest" description="Disordered" evidence="1">
    <location>
        <begin position="53"/>
        <end position="221"/>
    </location>
</feature>